<name>A0A9X7UCD6_SPHYA</name>
<proteinExistence type="predicted"/>
<reference evidence="7 8" key="1">
    <citation type="submission" date="2020-07" db="EMBL/GenBank/DDBJ databases">
        <title>Whole genome sequence of Sphingobium yanoikuyae A3.</title>
        <authorList>
            <person name="Han S.-S."/>
        </authorList>
    </citation>
    <scope>NUCLEOTIDE SEQUENCE [LARGE SCALE GENOMIC DNA]</scope>
    <source>
        <strain evidence="7 8">A3</strain>
    </source>
</reference>
<dbReference type="PANTHER" id="PTHR42718:SF9">
    <property type="entry name" value="MAJOR FACILITATOR SUPERFAMILY MULTIDRUG TRANSPORTER MFSC"/>
    <property type="match status" value="1"/>
</dbReference>
<dbReference type="Proteomes" id="UP000515377">
    <property type="component" value="Chromosome"/>
</dbReference>
<sequence length="532" mass="56203">MMKPASRMSEMMGRYRTPALASLCAFCAAWMVMMANRYFTQSAADLEGGLGIGADDGSWLTTAYSAAEPIGVAIGCWLAMGLSIRRVLLPAVFLFLAASTALGFSPGPGGAIVARSAMGFAAGVIMPLSILTQLRAFDLTWRPVGIALYATATTLASQIAAPVGSFAVLHFGWQAMLWLSFPPGLAALIAGFAGLWREPVRWRPIIHADLAGVASLSSGLWLLACGLSQGNRLRWFNSPTVLALLAGGAACMLIFVCHEWRHVRHPIVAIRLTRRWNLTLGALATLPFQFATMLSGAFIPNFLVSVQGFRAEQIAPVLLGTAWTQFISYPVVALALRFHWVDARALMVVGLSSVGLAALLNVAATSDWMAIELMLGQLLQGLGLPLIIVPLLVLFVGEVKPAEGAYAASIFNIARSLAATASSAWVATTMRLDGQASYAELLANTGFYPDGGRGVLSSLSSTIGYAASDTGRNHLRAVQHVAAEARRQAAVLGSSEAFVLLGALLFCSCGLALMMAEFGSGHPDRQSGARAS</sequence>
<feature type="transmembrane region" description="Helical" evidence="6">
    <location>
        <begin position="208"/>
        <end position="229"/>
    </location>
</feature>
<keyword evidence="5 6" id="KW-0472">Membrane</keyword>
<feature type="transmembrane region" description="Helical" evidence="6">
    <location>
        <begin position="112"/>
        <end position="134"/>
    </location>
</feature>
<evidence type="ECO:0000256" key="6">
    <source>
        <dbReference type="SAM" id="Phobius"/>
    </source>
</evidence>
<evidence type="ECO:0000256" key="5">
    <source>
        <dbReference type="ARBA" id="ARBA00023136"/>
    </source>
</evidence>
<gene>
    <name evidence="7" type="ORF">H3V42_07865</name>
</gene>
<feature type="transmembrane region" description="Helical" evidence="6">
    <location>
        <begin position="175"/>
        <end position="196"/>
    </location>
</feature>
<dbReference type="InterPro" id="IPR036259">
    <property type="entry name" value="MFS_trans_sf"/>
</dbReference>
<feature type="transmembrane region" description="Helical" evidence="6">
    <location>
        <begin position="87"/>
        <end position="106"/>
    </location>
</feature>
<evidence type="ECO:0000256" key="1">
    <source>
        <dbReference type="ARBA" id="ARBA00004141"/>
    </source>
</evidence>
<feature type="transmembrane region" description="Helical" evidence="6">
    <location>
        <begin position="278"/>
        <end position="302"/>
    </location>
</feature>
<keyword evidence="3 6" id="KW-0812">Transmembrane</keyword>
<organism evidence="7 8">
    <name type="scientific">Sphingobium yanoikuyae</name>
    <name type="common">Sphingomonas yanoikuyae</name>
    <dbReference type="NCBI Taxonomy" id="13690"/>
    <lineage>
        <taxon>Bacteria</taxon>
        <taxon>Pseudomonadati</taxon>
        <taxon>Pseudomonadota</taxon>
        <taxon>Alphaproteobacteria</taxon>
        <taxon>Sphingomonadales</taxon>
        <taxon>Sphingomonadaceae</taxon>
        <taxon>Sphingobium</taxon>
    </lineage>
</organism>
<keyword evidence="4 6" id="KW-1133">Transmembrane helix</keyword>
<evidence type="ECO:0000256" key="3">
    <source>
        <dbReference type="ARBA" id="ARBA00022692"/>
    </source>
</evidence>
<dbReference type="InterPro" id="IPR011701">
    <property type="entry name" value="MFS"/>
</dbReference>
<dbReference type="GO" id="GO:0016020">
    <property type="term" value="C:membrane"/>
    <property type="evidence" value="ECO:0007669"/>
    <property type="project" value="UniProtKB-SubCell"/>
</dbReference>
<feature type="transmembrane region" description="Helical" evidence="6">
    <location>
        <begin position="345"/>
        <end position="366"/>
    </location>
</feature>
<accession>A0A9X7UCD6</accession>
<feature type="transmembrane region" description="Helical" evidence="6">
    <location>
        <begin position="235"/>
        <end position="257"/>
    </location>
</feature>
<dbReference type="PANTHER" id="PTHR42718">
    <property type="entry name" value="MAJOR FACILITATOR SUPERFAMILY MULTIDRUG TRANSPORTER MFSC"/>
    <property type="match status" value="1"/>
</dbReference>
<feature type="transmembrane region" description="Helical" evidence="6">
    <location>
        <begin position="378"/>
        <end position="397"/>
    </location>
</feature>
<evidence type="ECO:0000313" key="7">
    <source>
        <dbReference type="EMBL" id="QNG47507.1"/>
    </source>
</evidence>
<evidence type="ECO:0000256" key="4">
    <source>
        <dbReference type="ARBA" id="ARBA00022989"/>
    </source>
</evidence>
<feature type="transmembrane region" description="Helical" evidence="6">
    <location>
        <begin position="497"/>
        <end position="516"/>
    </location>
</feature>
<feature type="transmembrane region" description="Helical" evidence="6">
    <location>
        <begin position="314"/>
        <end position="338"/>
    </location>
</feature>
<protein>
    <submittedName>
        <fullName evidence="7">MFS transporter</fullName>
    </submittedName>
</protein>
<comment type="subcellular location">
    <subcellularLocation>
        <location evidence="1">Membrane</location>
        <topology evidence="1">Multi-pass membrane protein</topology>
    </subcellularLocation>
</comment>
<feature type="transmembrane region" description="Helical" evidence="6">
    <location>
        <begin position="58"/>
        <end position="80"/>
    </location>
</feature>
<dbReference type="AlphaFoldDB" id="A0A9X7UCD6"/>
<keyword evidence="2" id="KW-0813">Transport</keyword>
<dbReference type="SUPFAM" id="SSF103473">
    <property type="entry name" value="MFS general substrate transporter"/>
    <property type="match status" value="1"/>
</dbReference>
<dbReference type="EMBL" id="CP060122">
    <property type="protein sequence ID" value="QNG47507.1"/>
    <property type="molecule type" value="Genomic_DNA"/>
</dbReference>
<dbReference type="Pfam" id="PF07690">
    <property type="entry name" value="MFS_1"/>
    <property type="match status" value="1"/>
</dbReference>
<feature type="transmembrane region" description="Helical" evidence="6">
    <location>
        <begin position="146"/>
        <end position="169"/>
    </location>
</feature>
<dbReference type="Gene3D" id="1.20.1250.20">
    <property type="entry name" value="MFS general substrate transporter like domains"/>
    <property type="match status" value="1"/>
</dbReference>
<evidence type="ECO:0000313" key="8">
    <source>
        <dbReference type="Proteomes" id="UP000515377"/>
    </source>
</evidence>
<dbReference type="GO" id="GO:0022857">
    <property type="term" value="F:transmembrane transporter activity"/>
    <property type="evidence" value="ECO:0007669"/>
    <property type="project" value="InterPro"/>
</dbReference>
<evidence type="ECO:0000256" key="2">
    <source>
        <dbReference type="ARBA" id="ARBA00022448"/>
    </source>
</evidence>